<evidence type="ECO:0000313" key="1">
    <source>
        <dbReference type="EMBL" id="ABE36749.1"/>
    </source>
</evidence>
<accession>Q13GP0</accession>
<gene>
    <name evidence="1" type="ORF">Bxe_C0872</name>
</gene>
<dbReference type="AlphaFoldDB" id="Q13GP0"/>
<dbReference type="KEGG" id="bxe:Bxe_C0872"/>
<keyword evidence="2" id="KW-1185">Reference proteome</keyword>
<organism evidence="1 2">
    <name type="scientific">Paraburkholderia xenovorans (strain LB400)</name>
    <dbReference type="NCBI Taxonomy" id="266265"/>
    <lineage>
        <taxon>Bacteria</taxon>
        <taxon>Pseudomonadati</taxon>
        <taxon>Pseudomonadota</taxon>
        <taxon>Betaproteobacteria</taxon>
        <taxon>Burkholderiales</taxon>
        <taxon>Burkholderiaceae</taxon>
        <taxon>Paraburkholderia</taxon>
    </lineage>
</organism>
<reference evidence="1 2" key="1">
    <citation type="journal article" date="2006" name="Proc. Natl. Acad. Sci. U.S.A.">
        <title>Burkholderia xenovorans LB400 harbors a multi-replicon, 9.73-Mbp genome shaped for versatility.</title>
        <authorList>
            <person name="Chain P.S."/>
            <person name="Denef V.J."/>
            <person name="Konstantinidis K.T."/>
            <person name="Vergez L.M."/>
            <person name="Agullo L."/>
            <person name="Reyes V.L."/>
            <person name="Hauser L."/>
            <person name="Cordova M."/>
            <person name="Gomez L."/>
            <person name="Gonzalez M."/>
            <person name="Land M."/>
            <person name="Lao V."/>
            <person name="Larimer F."/>
            <person name="LiPuma J.J."/>
            <person name="Mahenthiralingam E."/>
            <person name="Malfatti S.A."/>
            <person name="Marx C.J."/>
            <person name="Parnell J.J."/>
            <person name="Ramette A."/>
            <person name="Richardson P."/>
            <person name="Seeger M."/>
            <person name="Smith D."/>
            <person name="Spilker T."/>
            <person name="Sul W.J."/>
            <person name="Tsoi T.V."/>
            <person name="Ulrich L.E."/>
            <person name="Zhulin I.B."/>
            <person name="Tiedje J.M."/>
        </authorList>
    </citation>
    <scope>NUCLEOTIDE SEQUENCE [LARGE SCALE GENOMIC DNA]</scope>
    <source>
        <strain evidence="1 2">LB400</strain>
    </source>
</reference>
<dbReference type="EMBL" id="CP000272">
    <property type="protein sequence ID" value="ABE36749.1"/>
    <property type="molecule type" value="Genomic_DNA"/>
</dbReference>
<evidence type="ECO:0000313" key="2">
    <source>
        <dbReference type="Proteomes" id="UP000001817"/>
    </source>
</evidence>
<proteinExistence type="predicted"/>
<sequence length="87" mass="8947">MNRCATDRASANTSLSLRALLIMLRGGPASSVGVPWPRPFAAAGSSGSGPAACRNACALDAEQVVALHPVASNWKRWLSFPPTAVAS</sequence>
<name>Q13GP0_PARXL</name>
<dbReference type="Proteomes" id="UP000001817">
    <property type="component" value="Chromosome 3"/>
</dbReference>
<protein>
    <submittedName>
        <fullName evidence="1">Uncharacterized protein</fullName>
    </submittedName>
</protein>
<dbReference type="STRING" id="266265.Bxe_C0872"/>